<accession>A0A3I8GNF9</accession>
<reference evidence="4" key="1">
    <citation type="submission" date="2018-10" db="EMBL/GenBank/DDBJ databases">
        <authorList>
            <consortium name="PulseNet: The National Subtyping Network for Foodborne Disease Surveillance"/>
            <person name="Tarr C.L."/>
            <person name="Trees E."/>
            <person name="Katz L.S."/>
            <person name="Carleton-Romer H.A."/>
            <person name="Stroika S."/>
            <person name="Kucerova Z."/>
            <person name="Roache K.F."/>
            <person name="Sabol A.L."/>
            <person name="Besser J."/>
            <person name="Gerner-Smidt P."/>
        </authorList>
    </citation>
    <scope>NUCLEOTIDE SEQUENCE [LARGE SCALE GENOMIC DNA]</scope>
    <source>
        <strain evidence="4">PNUSAS057480</strain>
    </source>
</reference>
<dbReference type="AlphaFoldDB" id="A0A3I8GNF9"/>
<dbReference type="Proteomes" id="UP000885379">
    <property type="component" value="Unassembled WGS sequence"/>
</dbReference>
<dbReference type="InterPro" id="IPR002110">
    <property type="entry name" value="Ankyrin_rpt"/>
</dbReference>
<organism evidence="4">
    <name type="scientific">Salmonella enterica</name>
    <name type="common">Salmonella choleraesuis</name>
    <dbReference type="NCBI Taxonomy" id="28901"/>
    <lineage>
        <taxon>Bacteria</taxon>
        <taxon>Pseudomonadati</taxon>
        <taxon>Pseudomonadota</taxon>
        <taxon>Gammaproteobacteria</taxon>
        <taxon>Enterobacterales</taxon>
        <taxon>Enterobacteriaceae</taxon>
        <taxon>Salmonella</taxon>
    </lineage>
</organism>
<dbReference type="PROSITE" id="PS50297">
    <property type="entry name" value="ANK_REP_REGION"/>
    <property type="match status" value="1"/>
</dbReference>
<evidence type="ECO:0000313" key="4">
    <source>
        <dbReference type="EMBL" id="MER45407.1"/>
    </source>
</evidence>
<dbReference type="InterPro" id="IPR036770">
    <property type="entry name" value="Ankyrin_rpt-contain_sf"/>
</dbReference>
<dbReference type="PROSITE" id="PS51257">
    <property type="entry name" value="PROKAR_LIPOPROTEIN"/>
    <property type="match status" value="1"/>
</dbReference>
<sequence length="193" mass="21616">MLLKLTMLSAIIFMPIIAGCGTFDNLFEKNYSLDSVASFDGDITELKKIWFFCEKCLNNELCESYDVKQCKDVTIPSRSEALSKAVGRANTEAVYFLVDVAETDVNEVTGEYKETPLIIAAYYGTKKHQDIAEFLLSRGADINQAYPAVGRNALGVANWKHNIDFAEFLLKHGAEPSAVIHREESLPLYHNDH</sequence>
<name>A0A3I8GNF9_SALER</name>
<dbReference type="InterPro" id="IPR050745">
    <property type="entry name" value="Multifunctional_regulatory"/>
</dbReference>
<dbReference type="Pfam" id="PF12796">
    <property type="entry name" value="Ank_2"/>
    <property type="match status" value="1"/>
</dbReference>
<keyword evidence="2 3" id="KW-0040">ANK repeat</keyword>
<dbReference type="PROSITE" id="PS50088">
    <property type="entry name" value="ANK_REPEAT"/>
    <property type="match status" value="1"/>
</dbReference>
<evidence type="ECO:0000256" key="3">
    <source>
        <dbReference type="PROSITE-ProRule" id="PRU00023"/>
    </source>
</evidence>
<dbReference type="EMBL" id="RMEA01000164">
    <property type="protein sequence ID" value="MER45407.1"/>
    <property type="molecule type" value="Genomic_DNA"/>
</dbReference>
<feature type="repeat" description="ANK" evidence="3">
    <location>
        <begin position="112"/>
        <end position="147"/>
    </location>
</feature>
<evidence type="ECO:0000256" key="2">
    <source>
        <dbReference type="ARBA" id="ARBA00023043"/>
    </source>
</evidence>
<dbReference type="SMART" id="SM00248">
    <property type="entry name" value="ANK"/>
    <property type="match status" value="3"/>
</dbReference>
<dbReference type="PANTHER" id="PTHR24189">
    <property type="entry name" value="MYOTROPHIN"/>
    <property type="match status" value="1"/>
</dbReference>
<gene>
    <name evidence="4" type="ORF">ED033_24695</name>
</gene>
<dbReference type="PANTHER" id="PTHR24189:SF50">
    <property type="entry name" value="ANKYRIN REPEAT AND SOCS BOX PROTEIN 2"/>
    <property type="match status" value="1"/>
</dbReference>
<keyword evidence="1" id="KW-0677">Repeat</keyword>
<dbReference type="Gene3D" id="1.25.40.20">
    <property type="entry name" value="Ankyrin repeat-containing domain"/>
    <property type="match status" value="1"/>
</dbReference>
<dbReference type="SUPFAM" id="SSF48403">
    <property type="entry name" value="Ankyrin repeat"/>
    <property type="match status" value="1"/>
</dbReference>
<protein>
    <submittedName>
        <fullName evidence="4">Ankyrin repeat domain-containing protein</fullName>
    </submittedName>
</protein>
<comment type="caution">
    <text evidence="4">The sequence shown here is derived from an EMBL/GenBank/DDBJ whole genome shotgun (WGS) entry which is preliminary data.</text>
</comment>
<evidence type="ECO:0000256" key="1">
    <source>
        <dbReference type="ARBA" id="ARBA00022737"/>
    </source>
</evidence>
<proteinExistence type="predicted"/>